<name>A0A6C0FY15_9BACL</name>
<dbReference type="EMBL" id="CP048209">
    <property type="protein sequence ID" value="QHT60962.1"/>
    <property type="molecule type" value="Genomic_DNA"/>
</dbReference>
<dbReference type="RefSeq" id="WP_162357401.1">
    <property type="nucleotide sequence ID" value="NZ_CP048209.1"/>
</dbReference>
<proteinExistence type="predicted"/>
<keyword evidence="1" id="KW-0472">Membrane</keyword>
<evidence type="ECO:0000256" key="1">
    <source>
        <dbReference type="SAM" id="Phobius"/>
    </source>
</evidence>
<organism evidence="2 3">
    <name type="scientific">Paenibacillus lycopersici</name>
    <dbReference type="NCBI Taxonomy" id="2704462"/>
    <lineage>
        <taxon>Bacteria</taxon>
        <taxon>Bacillati</taxon>
        <taxon>Bacillota</taxon>
        <taxon>Bacilli</taxon>
        <taxon>Bacillales</taxon>
        <taxon>Paenibacillaceae</taxon>
        <taxon>Paenibacillus</taxon>
    </lineage>
</organism>
<keyword evidence="3" id="KW-1185">Reference proteome</keyword>
<dbReference type="Proteomes" id="UP000476064">
    <property type="component" value="Chromosome"/>
</dbReference>
<sequence length="286" mass="32168">MMIKSYVIYGLAATLIVASWLGNIGYNRYYRLPEGRFLQHHIEAMDSLGIAFDLYYVANKGDKRTIQSIQAAGLPALAVYPVQVRQELNRQTIYAITCYYQSAAERTTAQPPLRLHAVTVTFNDGLTKEMEVGDIIVYRDRNPSLDSPVEFSSGGSSSDHSGYNSMRMTRPAALTATSSAWLGLLGKDFQFDVKRIINITDASGIHETEAAYPMKLAEGDSVITNYRFDFAGSDPLATHVFRLLLAHTFEEDGGRRLNDPIYASYEPVFTESQMKYFVRAQREERK</sequence>
<dbReference type="AlphaFoldDB" id="A0A6C0FY15"/>
<gene>
    <name evidence="2" type="ORF">GXP70_14070</name>
</gene>
<evidence type="ECO:0000313" key="3">
    <source>
        <dbReference type="Proteomes" id="UP000476064"/>
    </source>
</evidence>
<protein>
    <submittedName>
        <fullName evidence="2">Uncharacterized protein</fullName>
    </submittedName>
</protein>
<keyword evidence="1" id="KW-1133">Transmembrane helix</keyword>
<feature type="transmembrane region" description="Helical" evidence="1">
    <location>
        <begin position="6"/>
        <end position="26"/>
    </location>
</feature>
<accession>A0A6C0FY15</accession>
<reference evidence="2 3" key="1">
    <citation type="submission" date="2020-01" db="EMBL/GenBank/DDBJ databases">
        <title>Paenibacillus sp. nov., isolated from tomato rhizosphere.</title>
        <authorList>
            <person name="Weon H.-Y."/>
            <person name="Lee S.A."/>
        </authorList>
    </citation>
    <scope>NUCLEOTIDE SEQUENCE [LARGE SCALE GENOMIC DNA]</scope>
    <source>
        <strain evidence="2 3">12200R-189</strain>
    </source>
</reference>
<keyword evidence="1" id="KW-0812">Transmembrane</keyword>
<evidence type="ECO:0000313" key="2">
    <source>
        <dbReference type="EMBL" id="QHT60962.1"/>
    </source>
</evidence>
<dbReference type="KEGG" id="plyc:GXP70_14070"/>